<comment type="caution">
    <text evidence="2">The sequence shown here is derived from an EMBL/GenBank/DDBJ whole genome shotgun (WGS) entry which is preliminary data.</text>
</comment>
<dbReference type="InterPro" id="IPR007321">
    <property type="entry name" value="Transposase_28"/>
</dbReference>
<gene>
    <name evidence="2" type="ORF">HanXRQr2_Chr10g0447331</name>
</gene>
<evidence type="ECO:0000313" key="2">
    <source>
        <dbReference type="EMBL" id="KAF5786954.1"/>
    </source>
</evidence>
<evidence type="ECO:0000259" key="1">
    <source>
        <dbReference type="Pfam" id="PF04195"/>
    </source>
</evidence>
<dbReference type="Gramene" id="mRNA:HanXRQr2_Chr10g0447331">
    <property type="protein sequence ID" value="mRNA:HanXRQr2_Chr10g0447331"/>
    <property type="gene ID" value="HanXRQr2_Chr10g0447331"/>
</dbReference>
<proteinExistence type="predicted"/>
<keyword evidence="3" id="KW-1185">Reference proteome</keyword>
<dbReference type="Pfam" id="PF04195">
    <property type="entry name" value="Transposase_28"/>
    <property type="match status" value="1"/>
</dbReference>
<evidence type="ECO:0000313" key="3">
    <source>
        <dbReference type="Proteomes" id="UP000215914"/>
    </source>
</evidence>
<dbReference type="PANTHER" id="PTHR31099:SF41">
    <property type="entry name" value="TRANSPOSASE (PUTATIVE), GYPSY TYPE-RELATED"/>
    <property type="match status" value="1"/>
</dbReference>
<dbReference type="EMBL" id="MNCJ02000325">
    <property type="protein sequence ID" value="KAF5786954.1"/>
    <property type="molecule type" value="Genomic_DNA"/>
</dbReference>
<dbReference type="AlphaFoldDB" id="A0A9K3HY94"/>
<reference evidence="2" key="2">
    <citation type="submission" date="2020-06" db="EMBL/GenBank/DDBJ databases">
        <title>Helianthus annuus Genome sequencing and assembly Release 2.</title>
        <authorList>
            <person name="Gouzy J."/>
            <person name="Langlade N."/>
            <person name="Munos S."/>
        </authorList>
    </citation>
    <scope>NUCLEOTIDE SEQUENCE</scope>
    <source>
        <tissue evidence="2">Leaves</tissue>
    </source>
</reference>
<protein>
    <recommendedName>
        <fullName evidence="1">Transposase (putative) gypsy type domain-containing protein</fullName>
    </recommendedName>
</protein>
<feature type="domain" description="Transposase (putative) gypsy type" evidence="1">
    <location>
        <begin position="61"/>
        <end position="118"/>
    </location>
</feature>
<reference evidence="2" key="1">
    <citation type="journal article" date="2017" name="Nature">
        <title>The sunflower genome provides insights into oil metabolism, flowering and Asterid evolution.</title>
        <authorList>
            <person name="Badouin H."/>
            <person name="Gouzy J."/>
            <person name="Grassa C.J."/>
            <person name="Murat F."/>
            <person name="Staton S.E."/>
            <person name="Cottret L."/>
            <person name="Lelandais-Briere C."/>
            <person name="Owens G.L."/>
            <person name="Carrere S."/>
            <person name="Mayjonade B."/>
            <person name="Legrand L."/>
            <person name="Gill N."/>
            <person name="Kane N.C."/>
            <person name="Bowers J.E."/>
            <person name="Hubner S."/>
            <person name="Bellec A."/>
            <person name="Berard A."/>
            <person name="Berges H."/>
            <person name="Blanchet N."/>
            <person name="Boniface M.C."/>
            <person name="Brunel D."/>
            <person name="Catrice O."/>
            <person name="Chaidir N."/>
            <person name="Claudel C."/>
            <person name="Donnadieu C."/>
            <person name="Faraut T."/>
            <person name="Fievet G."/>
            <person name="Helmstetter N."/>
            <person name="King M."/>
            <person name="Knapp S.J."/>
            <person name="Lai Z."/>
            <person name="Le Paslier M.C."/>
            <person name="Lippi Y."/>
            <person name="Lorenzon L."/>
            <person name="Mandel J.R."/>
            <person name="Marage G."/>
            <person name="Marchand G."/>
            <person name="Marquand E."/>
            <person name="Bret-Mestries E."/>
            <person name="Morien E."/>
            <person name="Nambeesan S."/>
            <person name="Nguyen T."/>
            <person name="Pegot-Espagnet P."/>
            <person name="Pouilly N."/>
            <person name="Raftis F."/>
            <person name="Sallet E."/>
            <person name="Schiex T."/>
            <person name="Thomas J."/>
            <person name="Vandecasteele C."/>
            <person name="Vares D."/>
            <person name="Vear F."/>
            <person name="Vautrin S."/>
            <person name="Crespi M."/>
            <person name="Mangin B."/>
            <person name="Burke J.M."/>
            <person name="Salse J."/>
            <person name="Munos S."/>
            <person name="Vincourt P."/>
            <person name="Rieseberg L.H."/>
            <person name="Langlade N.B."/>
        </authorList>
    </citation>
    <scope>NUCLEOTIDE SEQUENCE</scope>
    <source>
        <tissue evidence="2">Leaves</tissue>
    </source>
</reference>
<sequence>MVARKDMGVTFSRLIQEEIDSFCEHWSIDSSVNPVAPGCDTSIDQCPSGSVALYCHHFEFSNLCYPFSIFVLNVLEYYCVSFGQLHPQGVSRGLHFDALCRALGYDPTLLMFRRLFRLAKNGDWFTFETSQIDVSLASLLVTTLGFLEGPIFLVSESVILFKMVWGHPDAVLNELEPSVSKLDEGLFEALRGCPSQLRPFPEHLLVSTGVSVLWDKPNRGPMFMWGDQVMSALDFIKSDDTSDVVLGHVDAIEGEDAITRMAEGRLVPGGKYVSVPNVKGFTKVSSSKPSTRRSSRHLLQSGFIGRDLGLAICNWLTGDRLVFL</sequence>
<dbReference type="Proteomes" id="UP000215914">
    <property type="component" value="Unassembled WGS sequence"/>
</dbReference>
<organism evidence="2 3">
    <name type="scientific">Helianthus annuus</name>
    <name type="common">Common sunflower</name>
    <dbReference type="NCBI Taxonomy" id="4232"/>
    <lineage>
        <taxon>Eukaryota</taxon>
        <taxon>Viridiplantae</taxon>
        <taxon>Streptophyta</taxon>
        <taxon>Embryophyta</taxon>
        <taxon>Tracheophyta</taxon>
        <taxon>Spermatophyta</taxon>
        <taxon>Magnoliopsida</taxon>
        <taxon>eudicotyledons</taxon>
        <taxon>Gunneridae</taxon>
        <taxon>Pentapetalae</taxon>
        <taxon>asterids</taxon>
        <taxon>campanulids</taxon>
        <taxon>Asterales</taxon>
        <taxon>Asteraceae</taxon>
        <taxon>Asteroideae</taxon>
        <taxon>Heliantheae alliance</taxon>
        <taxon>Heliantheae</taxon>
        <taxon>Helianthus</taxon>
    </lineage>
</organism>
<accession>A0A9K3HY94</accession>
<dbReference type="PANTHER" id="PTHR31099">
    <property type="entry name" value="OS06G0165300 PROTEIN"/>
    <property type="match status" value="1"/>
</dbReference>
<name>A0A9K3HY94_HELAN</name>